<dbReference type="EMBL" id="CAJVQB010019111">
    <property type="protein sequence ID" value="CAG8789927.1"/>
    <property type="molecule type" value="Genomic_DNA"/>
</dbReference>
<organism evidence="1 2">
    <name type="scientific">Gigaspora margarita</name>
    <dbReference type="NCBI Taxonomy" id="4874"/>
    <lineage>
        <taxon>Eukaryota</taxon>
        <taxon>Fungi</taxon>
        <taxon>Fungi incertae sedis</taxon>
        <taxon>Mucoromycota</taxon>
        <taxon>Glomeromycotina</taxon>
        <taxon>Glomeromycetes</taxon>
        <taxon>Diversisporales</taxon>
        <taxon>Gigasporaceae</taxon>
        <taxon>Gigaspora</taxon>
    </lineage>
</organism>
<accession>A0ABN7VP23</accession>
<protein>
    <submittedName>
        <fullName evidence="1">6703_t:CDS:1</fullName>
    </submittedName>
</protein>
<dbReference type="Proteomes" id="UP000789901">
    <property type="component" value="Unassembled WGS sequence"/>
</dbReference>
<feature type="non-terminal residue" evidence="1">
    <location>
        <position position="120"/>
    </location>
</feature>
<evidence type="ECO:0000313" key="1">
    <source>
        <dbReference type="EMBL" id="CAG8789927.1"/>
    </source>
</evidence>
<sequence>MLIWELVFEKLSCEDISDMNQMIEHIINDNRKKIKTTPESQNLDESKLNKQLPITESNETSITEIKSLEKASLNIRIKVMKRPGKEITWKARYLADCIFVNKDMTQAAVDLRKSLNDKRS</sequence>
<evidence type="ECO:0000313" key="2">
    <source>
        <dbReference type="Proteomes" id="UP000789901"/>
    </source>
</evidence>
<proteinExistence type="predicted"/>
<name>A0ABN7VP23_GIGMA</name>
<gene>
    <name evidence="1" type="ORF">GMARGA_LOCUS21082</name>
</gene>
<keyword evidence="2" id="KW-1185">Reference proteome</keyword>
<reference evidence="1 2" key="1">
    <citation type="submission" date="2021-06" db="EMBL/GenBank/DDBJ databases">
        <authorList>
            <person name="Kallberg Y."/>
            <person name="Tangrot J."/>
            <person name="Rosling A."/>
        </authorList>
    </citation>
    <scope>NUCLEOTIDE SEQUENCE [LARGE SCALE GENOMIC DNA]</scope>
    <source>
        <strain evidence="1 2">120-4 pot B 10/14</strain>
    </source>
</reference>
<comment type="caution">
    <text evidence="1">The sequence shown here is derived from an EMBL/GenBank/DDBJ whole genome shotgun (WGS) entry which is preliminary data.</text>
</comment>